<evidence type="ECO:0000259" key="1">
    <source>
        <dbReference type="PROSITE" id="PS50969"/>
    </source>
</evidence>
<dbReference type="SUPFAM" id="SSF56784">
    <property type="entry name" value="HAD-like"/>
    <property type="match status" value="1"/>
</dbReference>
<dbReference type="InterPro" id="IPR023214">
    <property type="entry name" value="HAD_sf"/>
</dbReference>
<dbReference type="RefSeq" id="WP_162331397.1">
    <property type="nucleotide sequence ID" value="NZ_CP048113.1"/>
</dbReference>
<gene>
    <name evidence="2" type="ORF">GWR21_08890</name>
</gene>
<dbReference type="AlphaFoldDB" id="A0A6B9ZBC3"/>
<dbReference type="InterPro" id="IPR004274">
    <property type="entry name" value="FCP1_dom"/>
</dbReference>
<protein>
    <submittedName>
        <fullName evidence="2">HAD family hydrolase</fullName>
    </submittedName>
</protein>
<name>A0A6B9ZBC3_9BACT</name>
<feature type="domain" description="FCP1 homology" evidence="1">
    <location>
        <begin position="2"/>
        <end position="163"/>
    </location>
</feature>
<dbReference type="Pfam" id="PF03031">
    <property type="entry name" value="NIF"/>
    <property type="match status" value="1"/>
</dbReference>
<evidence type="ECO:0000313" key="3">
    <source>
        <dbReference type="Proteomes" id="UP000476411"/>
    </source>
</evidence>
<dbReference type="Gene3D" id="3.40.50.1000">
    <property type="entry name" value="HAD superfamily/HAD-like"/>
    <property type="match status" value="1"/>
</dbReference>
<dbReference type="KEGG" id="chih:GWR21_08890"/>
<keyword evidence="2" id="KW-0378">Hydrolase</keyword>
<dbReference type="GO" id="GO:0016787">
    <property type="term" value="F:hydrolase activity"/>
    <property type="evidence" value="ECO:0007669"/>
    <property type="project" value="UniProtKB-KW"/>
</dbReference>
<keyword evidence="3" id="KW-1185">Reference proteome</keyword>
<organism evidence="2 3">
    <name type="scientific">Chitinophaga agri</name>
    <dbReference type="NCBI Taxonomy" id="2703787"/>
    <lineage>
        <taxon>Bacteria</taxon>
        <taxon>Pseudomonadati</taxon>
        <taxon>Bacteroidota</taxon>
        <taxon>Chitinophagia</taxon>
        <taxon>Chitinophagales</taxon>
        <taxon>Chitinophagaceae</taxon>
        <taxon>Chitinophaga</taxon>
    </lineage>
</organism>
<dbReference type="InterPro" id="IPR036412">
    <property type="entry name" value="HAD-like_sf"/>
</dbReference>
<dbReference type="PROSITE" id="PS50969">
    <property type="entry name" value="FCP1"/>
    <property type="match status" value="1"/>
</dbReference>
<accession>A0A6B9ZBC3</accession>
<dbReference type="EMBL" id="CP048113">
    <property type="protein sequence ID" value="QHS59702.1"/>
    <property type="molecule type" value="Genomic_DNA"/>
</dbReference>
<sequence length="188" mass="21850">MPDKSDKLLILDLDETLIHATTAPLTITADFQVDAFYIHQRPGVARFLANISPHFTLGIWSSASDEYVTDIVKAITPPDVEWALIWGRSRCTMKRDYTLDAYYFEKKLEKVKKKGFRLEQIIIIDDSPEKSRSNYGNAVYIEPFTGDSNDQELTYLYDYLLTLKDANNIRTIEKRGWRSRTWPYATMH</sequence>
<dbReference type="PANTHER" id="PTHR12210">
    <property type="entry name" value="DULLARD PROTEIN PHOSPHATASE"/>
    <property type="match status" value="1"/>
</dbReference>
<dbReference type="Proteomes" id="UP000476411">
    <property type="component" value="Chromosome"/>
</dbReference>
<evidence type="ECO:0000313" key="2">
    <source>
        <dbReference type="EMBL" id="QHS59702.1"/>
    </source>
</evidence>
<dbReference type="InterPro" id="IPR050365">
    <property type="entry name" value="TIM50"/>
</dbReference>
<proteinExistence type="predicted"/>
<reference evidence="2 3" key="1">
    <citation type="submission" date="2020-01" db="EMBL/GenBank/DDBJ databases">
        <title>Complete genome sequence of Chitinophaga sp. H33E-04 isolated from quinoa roots.</title>
        <authorList>
            <person name="Weon H.-Y."/>
            <person name="Lee S.A."/>
        </authorList>
    </citation>
    <scope>NUCLEOTIDE SEQUENCE [LARGE SCALE GENOMIC DNA]</scope>
    <source>
        <strain evidence="2 3">H33E-04</strain>
    </source>
</reference>
<dbReference type="SMART" id="SM00577">
    <property type="entry name" value="CPDc"/>
    <property type="match status" value="1"/>
</dbReference>